<gene>
    <name evidence="1" type="ORF">OIDMADRAFT_20254</name>
</gene>
<organism evidence="1 2">
    <name type="scientific">Oidiodendron maius (strain Zn)</name>
    <dbReference type="NCBI Taxonomy" id="913774"/>
    <lineage>
        <taxon>Eukaryota</taxon>
        <taxon>Fungi</taxon>
        <taxon>Dikarya</taxon>
        <taxon>Ascomycota</taxon>
        <taxon>Pezizomycotina</taxon>
        <taxon>Leotiomycetes</taxon>
        <taxon>Leotiomycetes incertae sedis</taxon>
        <taxon>Myxotrichaceae</taxon>
        <taxon>Oidiodendron</taxon>
    </lineage>
</organism>
<reference evidence="2" key="2">
    <citation type="submission" date="2015-01" db="EMBL/GenBank/DDBJ databases">
        <title>Evolutionary Origins and Diversification of the Mycorrhizal Mutualists.</title>
        <authorList>
            <consortium name="DOE Joint Genome Institute"/>
            <consortium name="Mycorrhizal Genomics Consortium"/>
            <person name="Kohler A."/>
            <person name="Kuo A."/>
            <person name="Nagy L.G."/>
            <person name="Floudas D."/>
            <person name="Copeland A."/>
            <person name="Barry K.W."/>
            <person name="Cichocki N."/>
            <person name="Veneault-Fourrey C."/>
            <person name="LaButti K."/>
            <person name="Lindquist E.A."/>
            <person name="Lipzen A."/>
            <person name="Lundell T."/>
            <person name="Morin E."/>
            <person name="Murat C."/>
            <person name="Riley R."/>
            <person name="Ohm R."/>
            <person name="Sun H."/>
            <person name="Tunlid A."/>
            <person name="Henrissat B."/>
            <person name="Grigoriev I.V."/>
            <person name="Hibbett D.S."/>
            <person name="Martin F."/>
        </authorList>
    </citation>
    <scope>NUCLEOTIDE SEQUENCE [LARGE SCALE GENOMIC DNA]</scope>
    <source>
        <strain evidence="2">Zn</strain>
    </source>
</reference>
<name>A0A0C3CFS4_OIDMZ</name>
<dbReference type="HOGENOM" id="CLU_2813066_0_0_1"/>
<accession>A0A0C3CFS4</accession>
<dbReference type="AlphaFoldDB" id="A0A0C3CFS4"/>
<protein>
    <submittedName>
        <fullName evidence="1">Uncharacterized protein</fullName>
    </submittedName>
</protein>
<dbReference type="Proteomes" id="UP000054321">
    <property type="component" value="Unassembled WGS sequence"/>
</dbReference>
<dbReference type="InParanoid" id="A0A0C3CFS4"/>
<keyword evidence="2" id="KW-1185">Reference proteome</keyword>
<dbReference type="EMBL" id="KN832881">
    <property type="protein sequence ID" value="KIM97818.1"/>
    <property type="molecule type" value="Genomic_DNA"/>
</dbReference>
<evidence type="ECO:0000313" key="1">
    <source>
        <dbReference type="EMBL" id="KIM97818.1"/>
    </source>
</evidence>
<reference evidence="1 2" key="1">
    <citation type="submission" date="2014-04" db="EMBL/GenBank/DDBJ databases">
        <authorList>
            <consortium name="DOE Joint Genome Institute"/>
            <person name="Kuo A."/>
            <person name="Martino E."/>
            <person name="Perotto S."/>
            <person name="Kohler A."/>
            <person name="Nagy L.G."/>
            <person name="Floudas D."/>
            <person name="Copeland A."/>
            <person name="Barry K.W."/>
            <person name="Cichocki N."/>
            <person name="Veneault-Fourrey C."/>
            <person name="LaButti K."/>
            <person name="Lindquist E.A."/>
            <person name="Lipzen A."/>
            <person name="Lundell T."/>
            <person name="Morin E."/>
            <person name="Murat C."/>
            <person name="Sun H."/>
            <person name="Tunlid A."/>
            <person name="Henrissat B."/>
            <person name="Grigoriev I.V."/>
            <person name="Hibbett D.S."/>
            <person name="Martin F."/>
            <person name="Nordberg H.P."/>
            <person name="Cantor M.N."/>
            <person name="Hua S.X."/>
        </authorList>
    </citation>
    <scope>NUCLEOTIDE SEQUENCE [LARGE SCALE GENOMIC DNA]</scope>
    <source>
        <strain evidence="1 2">Zn</strain>
    </source>
</reference>
<sequence>MEIEKKGRLYGALHGGLLQDQYWAIIVHAPTLYEASTGVWLLAYQHLTNIHLRIAGLHSHRSHYLYA</sequence>
<proteinExistence type="predicted"/>
<evidence type="ECO:0000313" key="2">
    <source>
        <dbReference type="Proteomes" id="UP000054321"/>
    </source>
</evidence>
<dbReference type="OrthoDB" id="10401133at2759"/>